<dbReference type="Gene3D" id="2.60.120.10">
    <property type="entry name" value="Jelly Rolls"/>
    <property type="match status" value="1"/>
</dbReference>
<evidence type="ECO:0000313" key="3">
    <source>
        <dbReference type="Proteomes" id="UP000295554"/>
    </source>
</evidence>
<dbReference type="RefSeq" id="WP_133211196.1">
    <property type="nucleotide sequence ID" value="NZ_SMSE01000002.1"/>
</dbReference>
<reference evidence="2 3" key="1">
    <citation type="submission" date="2019-03" db="EMBL/GenBank/DDBJ databases">
        <title>Seongchinamella monodicae gen. nov., sp. nov., a novel member of the Gammaproteobacteria isolated from a tidal mudflat of beach.</title>
        <authorList>
            <person name="Yang H.G."/>
            <person name="Kang J.W."/>
            <person name="Lee S.D."/>
        </authorList>
    </citation>
    <scope>NUCLEOTIDE SEQUENCE [LARGE SCALE GENOMIC DNA]</scope>
    <source>
        <strain evidence="2 3">GH4-78</strain>
    </source>
</reference>
<feature type="signal peptide" evidence="1">
    <location>
        <begin position="1"/>
        <end position="21"/>
    </location>
</feature>
<evidence type="ECO:0000313" key="2">
    <source>
        <dbReference type="EMBL" id="TDG13326.1"/>
    </source>
</evidence>
<gene>
    <name evidence="2" type="ORF">E2F43_07220</name>
</gene>
<sequence>MLAIRLLLITLLSTLPAWSLAGEGTQENVLHVVPVTEEPLHVVRHRSEGFLIYTNWIEPGIWTQYHEHRNDLLALIVGDTVASSESLAGERREQTAPAGTLVLFPYSDDSAPYVHRVGATGEKPFINVGLEFLRPPADACRAKLAPWDEPHARELASNRRGQGYLLTLPSGAVVKLPQDGHGLLLAPLAEGKLQLDLESWRAIVGGFRFYEETRPRQVKNLGPSELGLVVFLAC</sequence>
<organism evidence="2 3">
    <name type="scientific">Seongchinamella unica</name>
    <dbReference type="NCBI Taxonomy" id="2547392"/>
    <lineage>
        <taxon>Bacteria</taxon>
        <taxon>Pseudomonadati</taxon>
        <taxon>Pseudomonadota</taxon>
        <taxon>Gammaproteobacteria</taxon>
        <taxon>Cellvibrionales</taxon>
        <taxon>Halieaceae</taxon>
        <taxon>Seongchinamella</taxon>
    </lineage>
</organism>
<keyword evidence="3" id="KW-1185">Reference proteome</keyword>
<comment type="caution">
    <text evidence="2">The sequence shown here is derived from an EMBL/GenBank/DDBJ whole genome shotgun (WGS) entry which is preliminary data.</text>
</comment>
<dbReference type="Proteomes" id="UP000295554">
    <property type="component" value="Unassembled WGS sequence"/>
</dbReference>
<accession>A0A4R5LRB6</accession>
<protein>
    <submittedName>
        <fullName evidence="2">Uncharacterized protein</fullName>
    </submittedName>
</protein>
<evidence type="ECO:0000256" key="1">
    <source>
        <dbReference type="SAM" id="SignalP"/>
    </source>
</evidence>
<feature type="chain" id="PRO_5020791319" evidence="1">
    <location>
        <begin position="22"/>
        <end position="234"/>
    </location>
</feature>
<dbReference type="InterPro" id="IPR014710">
    <property type="entry name" value="RmlC-like_jellyroll"/>
</dbReference>
<keyword evidence="1" id="KW-0732">Signal</keyword>
<dbReference type="AlphaFoldDB" id="A0A4R5LRB6"/>
<dbReference type="EMBL" id="SMSE01000002">
    <property type="protein sequence ID" value="TDG13326.1"/>
    <property type="molecule type" value="Genomic_DNA"/>
</dbReference>
<proteinExistence type="predicted"/>
<name>A0A4R5LRB6_9GAMM</name>